<comment type="caution">
    <text evidence="3">The sequence shown here is derived from an EMBL/GenBank/DDBJ whole genome shotgun (WGS) entry which is preliminary data.</text>
</comment>
<protein>
    <submittedName>
        <fullName evidence="3">Uncharacterized protein</fullName>
    </submittedName>
</protein>
<evidence type="ECO:0000313" key="2">
    <source>
        <dbReference type="EMBL" id="KAH3738037.1"/>
    </source>
</evidence>
<name>A0A9D4EEH2_DREPO</name>
<dbReference type="EMBL" id="JAIWYP010000009">
    <property type="protein sequence ID" value="KAH3779124.1"/>
    <property type="molecule type" value="Genomic_DNA"/>
</dbReference>
<dbReference type="EMBL" id="JAIWYP010000011">
    <property type="protein sequence ID" value="KAH3738037.1"/>
    <property type="molecule type" value="Genomic_DNA"/>
</dbReference>
<reference evidence="3" key="2">
    <citation type="submission" date="2020-11" db="EMBL/GenBank/DDBJ databases">
        <authorList>
            <person name="McCartney M.A."/>
            <person name="Auch B."/>
            <person name="Kono T."/>
            <person name="Mallez S."/>
            <person name="Becker A."/>
            <person name="Gohl D.M."/>
            <person name="Silverstein K.A.T."/>
            <person name="Koren S."/>
            <person name="Bechman K.B."/>
            <person name="Herman A."/>
            <person name="Abrahante J.E."/>
            <person name="Garbe J."/>
        </authorList>
    </citation>
    <scope>NUCLEOTIDE SEQUENCE</scope>
    <source>
        <strain evidence="3">Duluth1</strain>
        <tissue evidence="3">Whole animal</tissue>
    </source>
</reference>
<evidence type="ECO:0000313" key="3">
    <source>
        <dbReference type="EMBL" id="KAH3779124.1"/>
    </source>
</evidence>
<reference evidence="3" key="1">
    <citation type="journal article" date="2019" name="bioRxiv">
        <title>The Genome of the Zebra Mussel, Dreissena polymorpha: A Resource for Invasive Species Research.</title>
        <authorList>
            <person name="McCartney M.A."/>
            <person name="Auch B."/>
            <person name="Kono T."/>
            <person name="Mallez S."/>
            <person name="Zhang Y."/>
            <person name="Obille A."/>
            <person name="Becker A."/>
            <person name="Abrahante J.E."/>
            <person name="Garbe J."/>
            <person name="Badalamenti J.P."/>
            <person name="Herman A."/>
            <person name="Mangelson H."/>
            <person name="Liachko I."/>
            <person name="Sullivan S."/>
            <person name="Sone E.D."/>
            <person name="Koren S."/>
            <person name="Silverstein K.A.T."/>
            <person name="Beckman K.B."/>
            <person name="Gohl D.M."/>
        </authorList>
    </citation>
    <scope>NUCLEOTIDE SEQUENCE</scope>
    <source>
        <strain evidence="3">Duluth1</strain>
        <tissue evidence="3">Whole animal</tissue>
    </source>
</reference>
<dbReference type="AlphaFoldDB" id="A0A9D4EEH2"/>
<sequence length="69" mass="8280">MAYRCKCRLTYQIWKKMQDHQPQSSRHERGPEEERCHPPPTCTLLRSPEKPFHVQFQMPDETTLALARE</sequence>
<keyword evidence="4" id="KW-1185">Reference proteome</keyword>
<evidence type="ECO:0000256" key="1">
    <source>
        <dbReference type="SAM" id="MobiDB-lite"/>
    </source>
</evidence>
<feature type="region of interest" description="Disordered" evidence="1">
    <location>
        <begin position="17"/>
        <end position="42"/>
    </location>
</feature>
<feature type="compositionally biased region" description="Basic and acidic residues" evidence="1">
    <location>
        <begin position="25"/>
        <end position="37"/>
    </location>
</feature>
<gene>
    <name evidence="2" type="ORF">DPMN_044642</name>
    <name evidence="3" type="ORF">DPMN_180603</name>
</gene>
<organism evidence="3 4">
    <name type="scientific">Dreissena polymorpha</name>
    <name type="common">Zebra mussel</name>
    <name type="synonym">Mytilus polymorpha</name>
    <dbReference type="NCBI Taxonomy" id="45954"/>
    <lineage>
        <taxon>Eukaryota</taxon>
        <taxon>Metazoa</taxon>
        <taxon>Spiralia</taxon>
        <taxon>Lophotrochozoa</taxon>
        <taxon>Mollusca</taxon>
        <taxon>Bivalvia</taxon>
        <taxon>Autobranchia</taxon>
        <taxon>Heteroconchia</taxon>
        <taxon>Euheterodonta</taxon>
        <taxon>Imparidentia</taxon>
        <taxon>Neoheterodontei</taxon>
        <taxon>Myida</taxon>
        <taxon>Dreissenoidea</taxon>
        <taxon>Dreissenidae</taxon>
        <taxon>Dreissena</taxon>
    </lineage>
</organism>
<dbReference type="Proteomes" id="UP000828390">
    <property type="component" value="Unassembled WGS sequence"/>
</dbReference>
<accession>A0A9D4EEH2</accession>
<evidence type="ECO:0000313" key="4">
    <source>
        <dbReference type="Proteomes" id="UP000828390"/>
    </source>
</evidence>
<proteinExistence type="predicted"/>